<protein>
    <submittedName>
        <fullName evidence="1">Uncharacterized protein</fullName>
    </submittedName>
</protein>
<evidence type="ECO:0000313" key="2">
    <source>
        <dbReference type="Proteomes" id="UP001642360"/>
    </source>
</evidence>
<keyword evidence="2" id="KW-1185">Reference proteome</keyword>
<accession>A0ABC8STV1</accession>
<dbReference type="EMBL" id="CAUOFW020003526">
    <property type="protein sequence ID" value="CAK9160487.1"/>
    <property type="molecule type" value="Genomic_DNA"/>
</dbReference>
<gene>
    <name evidence="1" type="ORF">ILEXP_LOCUS29253</name>
</gene>
<organism evidence="1 2">
    <name type="scientific">Ilex paraguariensis</name>
    <name type="common">yerba mate</name>
    <dbReference type="NCBI Taxonomy" id="185542"/>
    <lineage>
        <taxon>Eukaryota</taxon>
        <taxon>Viridiplantae</taxon>
        <taxon>Streptophyta</taxon>
        <taxon>Embryophyta</taxon>
        <taxon>Tracheophyta</taxon>
        <taxon>Spermatophyta</taxon>
        <taxon>Magnoliopsida</taxon>
        <taxon>eudicotyledons</taxon>
        <taxon>Gunneridae</taxon>
        <taxon>Pentapetalae</taxon>
        <taxon>asterids</taxon>
        <taxon>campanulids</taxon>
        <taxon>Aquifoliales</taxon>
        <taxon>Aquifoliaceae</taxon>
        <taxon>Ilex</taxon>
    </lineage>
</organism>
<sequence>MSKGGAWSGGSARADGGGGGETINLTSIVAINWNHPDVIYHANRLGIPIPGGLSSGGGGGGVVVVVVVAATV</sequence>
<dbReference type="AlphaFoldDB" id="A0ABC8STV1"/>
<name>A0ABC8STV1_9AQUA</name>
<evidence type="ECO:0000313" key="1">
    <source>
        <dbReference type="EMBL" id="CAK9160487.1"/>
    </source>
</evidence>
<comment type="caution">
    <text evidence="1">The sequence shown here is derived from an EMBL/GenBank/DDBJ whole genome shotgun (WGS) entry which is preliminary data.</text>
</comment>
<proteinExistence type="predicted"/>
<reference evidence="1 2" key="1">
    <citation type="submission" date="2024-02" db="EMBL/GenBank/DDBJ databases">
        <authorList>
            <person name="Vignale AGUSTIN F."/>
            <person name="Sosa J E."/>
            <person name="Modenutti C."/>
        </authorList>
    </citation>
    <scope>NUCLEOTIDE SEQUENCE [LARGE SCALE GENOMIC DNA]</scope>
</reference>
<feature type="non-terminal residue" evidence="1">
    <location>
        <position position="72"/>
    </location>
</feature>
<dbReference type="Proteomes" id="UP001642360">
    <property type="component" value="Unassembled WGS sequence"/>
</dbReference>